<proteinExistence type="inferred from homology"/>
<dbReference type="InterPro" id="IPR015155">
    <property type="entry name" value="PFU"/>
</dbReference>
<accession>A0A8B8CDA4</accession>
<dbReference type="InterPro" id="IPR013535">
    <property type="entry name" value="PUL_dom"/>
</dbReference>
<dbReference type="CDD" id="cd00200">
    <property type="entry name" value="WD40"/>
    <property type="match status" value="1"/>
</dbReference>
<evidence type="ECO:0000313" key="11">
    <source>
        <dbReference type="Proteomes" id="UP000694844"/>
    </source>
</evidence>
<feature type="repeat" description="WD" evidence="8">
    <location>
        <begin position="223"/>
        <end position="254"/>
    </location>
</feature>
<evidence type="ECO:0000259" key="9">
    <source>
        <dbReference type="PROSITE" id="PS51394"/>
    </source>
</evidence>
<keyword evidence="7" id="KW-0539">Nucleus</keyword>
<evidence type="ECO:0000313" key="12">
    <source>
        <dbReference type="RefSeq" id="XP_022313144.1"/>
    </source>
</evidence>
<dbReference type="InterPro" id="IPR015943">
    <property type="entry name" value="WD40/YVTN_repeat-like_dom_sf"/>
</dbReference>
<dbReference type="KEGG" id="cvn:111118121"/>
<dbReference type="GO" id="GO:0005634">
    <property type="term" value="C:nucleus"/>
    <property type="evidence" value="ECO:0007669"/>
    <property type="project" value="UniProtKB-SubCell"/>
</dbReference>
<evidence type="ECO:0000256" key="3">
    <source>
        <dbReference type="ARBA" id="ARBA00008495"/>
    </source>
</evidence>
<dbReference type="PROSITE" id="PS51394">
    <property type="entry name" value="PFU"/>
    <property type="match status" value="1"/>
</dbReference>
<dbReference type="PROSITE" id="PS51396">
    <property type="entry name" value="PUL"/>
    <property type="match status" value="1"/>
</dbReference>
<protein>
    <submittedName>
        <fullName evidence="12">Phospholipase A-2-activating protein-like</fullName>
    </submittedName>
</protein>
<dbReference type="SMART" id="SM00320">
    <property type="entry name" value="WD40"/>
    <property type="match status" value="7"/>
</dbReference>
<dbReference type="GeneID" id="111118121"/>
<keyword evidence="6" id="KW-0677">Repeat</keyword>
<feature type="domain" description="PUL" evidence="10">
    <location>
        <begin position="531"/>
        <end position="784"/>
    </location>
</feature>
<dbReference type="PROSITE" id="PS50082">
    <property type="entry name" value="WD_REPEATS_2"/>
    <property type="match status" value="2"/>
</dbReference>
<evidence type="ECO:0000259" key="10">
    <source>
        <dbReference type="PROSITE" id="PS51396"/>
    </source>
</evidence>
<sequence>MEAYKLRSCIVGHEKDVRAVTPTLYPSDGILSGSRDVTARVWIPNDMDPGFHPGLLMRGHSNFVSAVCVMPPDSTYEKGLLVTGSNDKTILGYTPDSPEPVFKLTEHEGNVCTLAAGKFGTLLSGSWDKTAKVWLNKKCVMTLKGHQAAVWAVGIMPEQGYMITGSADKTIKLWKAGRCENTFTGHEDCIRGLAVLNNQEFISCSNDASLRRWSVSGDCLQVYYGHENFIYSVAVLPNGQDFISGGEDRTMRVWRDGKCVQTIAHPAQSIWAVCVLPCNGDIVSAASDGVIRVFTTKPERMAPVEEQKSFEEQVAASAVPKQLGDVKLEDLPGPEVLLTPGNKDGQQKIIRRGPNAELHQWDSTKQEWTKVGDIVGSSGGTQQSSGKTLYEGKEYDYVFSVDIEDGKPPLKLPFNVTEDPWFAAQRFLEQNNLSQLFLDQVAKFIIDNTKGVTLGQETSGYADPFTGANRHVPGSQSSMGPSTGTDPFTGSGRYIPGGQTAQPQGSGVDPFTGANRHQPANNVQVNLASNTYFPQKTYVTFETANPVQIINKLKEFNEKVGDGNQLSATELNSLQTLMEGKDATDVHLNVINKVLSWPTEFIFPGLDVLRISIKNQKICDHMCSQPGFLERQLLYLAPASPVPTQLLSLRVLANCFKHPSGQRLLLSGRENVITEALNCRLTSNKNVQVALATLLLNYSVCLGGVVDEEAGYSQCLLAVASVMENPLDPEAEFRLLVCLGTLISNDKSTRELAKSLEIENLVIPMQSRVEPQKVSECAGFVINRLQ</sequence>
<dbReference type="InterPro" id="IPR038122">
    <property type="entry name" value="PFU_sf"/>
</dbReference>
<dbReference type="RefSeq" id="XP_022313144.1">
    <property type="nucleotide sequence ID" value="XM_022457436.1"/>
</dbReference>
<dbReference type="Pfam" id="PF00400">
    <property type="entry name" value="WD40"/>
    <property type="match status" value="6"/>
</dbReference>
<dbReference type="Pfam" id="PF08324">
    <property type="entry name" value="PUL"/>
    <property type="match status" value="1"/>
</dbReference>
<dbReference type="PANTHER" id="PTHR19849">
    <property type="entry name" value="PHOSPHOLIPASE A-2-ACTIVATING PROTEIN"/>
    <property type="match status" value="1"/>
</dbReference>
<keyword evidence="11" id="KW-1185">Reference proteome</keyword>
<dbReference type="InterPro" id="IPR020472">
    <property type="entry name" value="WD40_PAC1"/>
</dbReference>
<dbReference type="InterPro" id="IPR001680">
    <property type="entry name" value="WD40_rpt"/>
</dbReference>
<dbReference type="GO" id="GO:0043130">
    <property type="term" value="F:ubiquitin binding"/>
    <property type="evidence" value="ECO:0007669"/>
    <property type="project" value="TreeGrafter"/>
</dbReference>
<gene>
    <name evidence="12" type="primary">LOC111118121</name>
</gene>
<feature type="domain" description="PFU" evidence="9">
    <location>
        <begin position="360"/>
        <end position="459"/>
    </location>
</feature>
<evidence type="ECO:0000256" key="6">
    <source>
        <dbReference type="ARBA" id="ARBA00022737"/>
    </source>
</evidence>
<dbReference type="PROSITE" id="PS50294">
    <property type="entry name" value="WD_REPEATS_REGION"/>
    <property type="match status" value="2"/>
</dbReference>
<dbReference type="PANTHER" id="PTHR19849:SF0">
    <property type="entry name" value="PHOSPHOLIPASE A-2-ACTIVATING PROTEIN"/>
    <property type="match status" value="1"/>
</dbReference>
<dbReference type="Proteomes" id="UP000694844">
    <property type="component" value="Chromosome 2"/>
</dbReference>
<evidence type="ECO:0000256" key="8">
    <source>
        <dbReference type="PROSITE-ProRule" id="PRU00221"/>
    </source>
</evidence>
<evidence type="ECO:0000256" key="5">
    <source>
        <dbReference type="ARBA" id="ARBA00022574"/>
    </source>
</evidence>
<dbReference type="AlphaFoldDB" id="A0A8B8CDA4"/>
<dbReference type="PRINTS" id="PR00320">
    <property type="entry name" value="GPROTEINBRPT"/>
</dbReference>
<comment type="subcellular location">
    <subcellularLocation>
        <location evidence="2">Cytoplasm</location>
    </subcellularLocation>
    <subcellularLocation>
        <location evidence="1">Nucleus</location>
    </subcellularLocation>
</comment>
<dbReference type="Pfam" id="PF09070">
    <property type="entry name" value="PFU"/>
    <property type="match status" value="1"/>
</dbReference>
<dbReference type="SUPFAM" id="SSF50978">
    <property type="entry name" value="WD40 repeat-like"/>
    <property type="match status" value="1"/>
</dbReference>
<keyword evidence="4" id="KW-0963">Cytoplasm</keyword>
<dbReference type="FunFam" id="3.10.20.870:FF:000001">
    <property type="entry name" value="Phospholipase A-2-activating protein-like"/>
    <property type="match status" value="1"/>
</dbReference>
<reference evidence="12" key="1">
    <citation type="submission" date="2025-08" db="UniProtKB">
        <authorList>
            <consortium name="RefSeq"/>
        </authorList>
    </citation>
    <scope>IDENTIFICATION</scope>
    <source>
        <tissue evidence="12">Whole sample</tissue>
    </source>
</reference>
<evidence type="ECO:0000256" key="1">
    <source>
        <dbReference type="ARBA" id="ARBA00004123"/>
    </source>
</evidence>
<dbReference type="GO" id="GO:0010992">
    <property type="term" value="P:ubiquitin recycling"/>
    <property type="evidence" value="ECO:0007669"/>
    <property type="project" value="TreeGrafter"/>
</dbReference>
<dbReference type="Gene3D" id="1.25.10.10">
    <property type="entry name" value="Leucine-rich Repeat Variant"/>
    <property type="match status" value="1"/>
</dbReference>
<keyword evidence="5 8" id="KW-0853">WD repeat</keyword>
<dbReference type="OrthoDB" id="10265988at2759"/>
<dbReference type="GO" id="GO:0005737">
    <property type="term" value="C:cytoplasm"/>
    <property type="evidence" value="ECO:0007669"/>
    <property type="project" value="UniProtKB-SubCell"/>
</dbReference>
<evidence type="ECO:0000256" key="2">
    <source>
        <dbReference type="ARBA" id="ARBA00004496"/>
    </source>
</evidence>
<dbReference type="GO" id="GO:0043161">
    <property type="term" value="P:proteasome-mediated ubiquitin-dependent protein catabolic process"/>
    <property type="evidence" value="ECO:0007669"/>
    <property type="project" value="TreeGrafter"/>
</dbReference>
<comment type="similarity">
    <text evidence="3">Belongs to the WD repeat PLAP family.</text>
</comment>
<dbReference type="FunFam" id="2.130.10.10:FF:000175">
    <property type="entry name" value="Phospholipase A-2-activating protein"/>
    <property type="match status" value="1"/>
</dbReference>
<evidence type="ECO:0000256" key="4">
    <source>
        <dbReference type="ARBA" id="ARBA00022490"/>
    </source>
</evidence>
<name>A0A8B8CDA4_CRAVI</name>
<dbReference type="Gene3D" id="3.10.20.870">
    <property type="entry name" value="PFU (PLAA family ubiquitin binding), C-terminal domain"/>
    <property type="match status" value="1"/>
</dbReference>
<organism evidence="11 12">
    <name type="scientific">Crassostrea virginica</name>
    <name type="common">Eastern oyster</name>
    <dbReference type="NCBI Taxonomy" id="6565"/>
    <lineage>
        <taxon>Eukaryota</taxon>
        <taxon>Metazoa</taxon>
        <taxon>Spiralia</taxon>
        <taxon>Lophotrochozoa</taxon>
        <taxon>Mollusca</taxon>
        <taxon>Bivalvia</taxon>
        <taxon>Autobranchia</taxon>
        <taxon>Pteriomorphia</taxon>
        <taxon>Ostreida</taxon>
        <taxon>Ostreoidea</taxon>
        <taxon>Ostreidae</taxon>
        <taxon>Crassostrea</taxon>
    </lineage>
</organism>
<evidence type="ECO:0000256" key="7">
    <source>
        <dbReference type="ARBA" id="ARBA00023242"/>
    </source>
</evidence>
<dbReference type="InterPro" id="IPR011989">
    <property type="entry name" value="ARM-like"/>
</dbReference>
<dbReference type="InterPro" id="IPR036322">
    <property type="entry name" value="WD40_repeat_dom_sf"/>
</dbReference>
<feature type="repeat" description="WD" evidence="8">
    <location>
        <begin position="143"/>
        <end position="175"/>
    </location>
</feature>
<dbReference type="Gene3D" id="2.130.10.10">
    <property type="entry name" value="YVTN repeat-like/Quinoprotein amine dehydrogenase"/>
    <property type="match status" value="1"/>
</dbReference>